<dbReference type="EMBL" id="JAYKXN010000005">
    <property type="protein sequence ID" value="KAK7285076.1"/>
    <property type="molecule type" value="Genomic_DNA"/>
</dbReference>
<dbReference type="GO" id="GO:0016743">
    <property type="term" value="F:carboxyl- or carbamoyltransferase activity"/>
    <property type="evidence" value="ECO:0007669"/>
    <property type="project" value="InterPro"/>
</dbReference>
<gene>
    <name evidence="2" type="ORF">RJT34_19834</name>
</gene>
<sequence>MVSMKSKERIMVSVKSEDDNLDKIGGFQEGIPIDPKRKVNMEKKDVSFAKNIPDEKLETEVEKLKQQILETKESFYGTPKLDLDEMIKKLERDVHRDTLRQLKPWA</sequence>
<name>A0AAN9IS28_CLITE</name>
<evidence type="ECO:0000256" key="1">
    <source>
        <dbReference type="ARBA" id="ARBA00004956"/>
    </source>
</evidence>
<evidence type="ECO:0000313" key="3">
    <source>
        <dbReference type="Proteomes" id="UP001359559"/>
    </source>
</evidence>
<comment type="pathway">
    <text evidence="1">Lipid metabolism; malonyl-CoA biosynthesis; malonyl-CoA from acetyl-CoA: step 1/1.</text>
</comment>
<evidence type="ECO:0000313" key="2">
    <source>
        <dbReference type="EMBL" id="KAK7285076.1"/>
    </source>
</evidence>
<dbReference type="PANTHER" id="PTHR42853">
    <property type="entry name" value="ACETYL-COENZYME A CARBOXYLASE CARBOXYL TRANSFERASE SUBUNIT ALPHA"/>
    <property type="match status" value="1"/>
</dbReference>
<dbReference type="GO" id="GO:0006633">
    <property type="term" value="P:fatty acid biosynthetic process"/>
    <property type="evidence" value="ECO:0007669"/>
    <property type="project" value="InterPro"/>
</dbReference>
<dbReference type="PANTHER" id="PTHR42853:SF3">
    <property type="entry name" value="ACETYL-COENZYME A CARBOXYLASE CARBOXYL TRANSFERASE SUBUNIT ALPHA, CHLOROPLASTIC"/>
    <property type="match status" value="1"/>
</dbReference>
<dbReference type="GO" id="GO:0009317">
    <property type="term" value="C:acetyl-CoA carboxylase complex"/>
    <property type="evidence" value="ECO:0007669"/>
    <property type="project" value="InterPro"/>
</dbReference>
<dbReference type="Proteomes" id="UP001359559">
    <property type="component" value="Unassembled WGS sequence"/>
</dbReference>
<dbReference type="InterPro" id="IPR001095">
    <property type="entry name" value="Acetyl_CoA_COase_a_su"/>
</dbReference>
<keyword evidence="3" id="KW-1185">Reference proteome</keyword>
<organism evidence="2 3">
    <name type="scientific">Clitoria ternatea</name>
    <name type="common">Butterfly pea</name>
    <dbReference type="NCBI Taxonomy" id="43366"/>
    <lineage>
        <taxon>Eukaryota</taxon>
        <taxon>Viridiplantae</taxon>
        <taxon>Streptophyta</taxon>
        <taxon>Embryophyta</taxon>
        <taxon>Tracheophyta</taxon>
        <taxon>Spermatophyta</taxon>
        <taxon>Magnoliopsida</taxon>
        <taxon>eudicotyledons</taxon>
        <taxon>Gunneridae</taxon>
        <taxon>Pentapetalae</taxon>
        <taxon>rosids</taxon>
        <taxon>fabids</taxon>
        <taxon>Fabales</taxon>
        <taxon>Fabaceae</taxon>
        <taxon>Papilionoideae</taxon>
        <taxon>50 kb inversion clade</taxon>
        <taxon>NPAAA clade</taxon>
        <taxon>indigoferoid/millettioid clade</taxon>
        <taxon>Phaseoleae</taxon>
        <taxon>Clitoria</taxon>
    </lineage>
</organism>
<protein>
    <submittedName>
        <fullName evidence="2">Uncharacterized protein</fullName>
    </submittedName>
</protein>
<comment type="caution">
    <text evidence="2">The sequence shown here is derived from an EMBL/GenBank/DDBJ whole genome shotgun (WGS) entry which is preliminary data.</text>
</comment>
<proteinExistence type="predicted"/>
<dbReference type="GO" id="GO:0003989">
    <property type="term" value="F:acetyl-CoA carboxylase activity"/>
    <property type="evidence" value="ECO:0007669"/>
    <property type="project" value="InterPro"/>
</dbReference>
<dbReference type="AlphaFoldDB" id="A0AAN9IS28"/>
<reference evidence="2 3" key="1">
    <citation type="submission" date="2024-01" db="EMBL/GenBank/DDBJ databases">
        <title>The genomes of 5 underutilized Papilionoideae crops provide insights into root nodulation and disease resistance.</title>
        <authorList>
            <person name="Yuan L."/>
        </authorList>
    </citation>
    <scope>NUCLEOTIDE SEQUENCE [LARGE SCALE GENOMIC DNA]</scope>
    <source>
        <strain evidence="2">LY-2023</strain>
        <tissue evidence="2">Leaf</tissue>
    </source>
</reference>
<accession>A0AAN9IS28</accession>